<dbReference type="InterPro" id="IPR000905">
    <property type="entry name" value="Gcp-like_dom"/>
</dbReference>
<dbReference type="AlphaFoldDB" id="A0A8J1M382"/>
<evidence type="ECO:0000313" key="3">
    <source>
        <dbReference type="RefSeq" id="XP_041436158.1"/>
    </source>
</evidence>
<dbReference type="Gene3D" id="3.30.420.40">
    <property type="match status" value="1"/>
</dbReference>
<dbReference type="OrthoDB" id="10254073at2759"/>
<dbReference type="GO" id="GO:0005737">
    <property type="term" value="C:cytoplasm"/>
    <property type="evidence" value="ECO:0007669"/>
    <property type="project" value="TreeGrafter"/>
</dbReference>
<organism evidence="2 3">
    <name type="scientific">Xenopus laevis</name>
    <name type="common">African clawed frog</name>
    <dbReference type="NCBI Taxonomy" id="8355"/>
    <lineage>
        <taxon>Eukaryota</taxon>
        <taxon>Metazoa</taxon>
        <taxon>Chordata</taxon>
        <taxon>Craniata</taxon>
        <taxon>Vertebrata</taxon>
        <taxon>Euteleostomi</taxon>
        <taxon>Amphibia</taxon>
        <taxon>Batrachia</taxon>
        <taxon>Anura</taxon>
        <taxon>Pipoidea</taxon>
        <taxon>Pipidae</taxon>
        <taxon>Xenopodinae</taxon>
        <taxon>Xenopus</taxon>
        <taxon>Xenopus</taxon>
    </lineage>
</organism>
<evidence type="ECO:0000259" key="1">
    <source>
        <dbReference type="Pfam" id="PF00814"/>
    </source>
</evidence>
<dbReference type="PANTHER" id="PTHR11735:SF14">
    <property type="entry name" value="TRNA N6-ADENOSINE THREONYLCARBAMOYLTRANSFERASE"/>
    <property type="match status" value="1"/>
</dbReference>
<dbReference type="Pfam" id="PF00814">
    <property type="entry name" value="TsaD"/>
    <property type="match status" value="1"/>
</dbReference>
<dbReference type="GO" id="GO:0000408">
    <property type="term" value="C:EKC/KEOPS complex"/>
    <property type="evidence" value="ECO:0007669"/>
    <property type="project" value="TreeGrafter"/>
</dbReference>
<gene>
    <name evidence="3" type="primary">LOC121399467</name>
</gene>
<keyword evidence="2" id="KW-1185">Reference proteome</keyword>
<reference evidence="3" key="1">
    <citation type="submission" date="2025-08" db="UniProtKB">
        <authorList>
            <consortium name="RefSeq"/>
        </authorList>
    </citation>
    <scope>IDENTIFICATION</scope>
    <source>
        <strain evidence="3">J_2021</strain>
        <tissue evidence="3">Erythrocytes</tissue>
    </source>
</reference>
<sequence length="105" mass="11823">MQLYKFSLQLKSLKFLLFYHVAFQISNDPSPGYNIEQMAKKGKKFVELPYTVKGMVVLFSGILSYVEETLFSMLVEITERAMAHCGSQEVLIVGGVGCKLYNSVT</sequence>
<accession>A0A8J1M382</accession>
<protein>
    <submittedName>
        <fullName evidence="3">Probable tRNA N6-adenosine threonylcarbamoyltransferase</fullName>
    </submittedName>
</protein>
<proteinExistence type="predicted"/>
<evidence type="ECO:0000313" key="2">
    <source>
        <dbReference type="Proteomes" id="UP000186698"/>
    </source>
</evidence>
<name>A0A8J1M382_XENLA</name>
<dbReference type="RefSeq" id="XP_041436158.1">
    <property type="nucleotide sequence ID" value="XM_041580224.1"/>
</dbReference>
<dbReference type="CTD" id="121399467"/>
<dbReference type="PANTHER" id="PTHR11735">
    <property type="entry name" value="TRNA N6-ADENOSINE THREONYLCARBAMOYLTRANSFERASE"/>
    <property type="match status" value="1"/>
</dbReference>
<feature type="domain" description="Gcp-like" evidence="1">
    <location>
        <begin position="29"/>
        <end position="99"/>
    </location>
</feature>
<dbReference type="Proteomes" id="UP000186698">
    <property type="component" value="Chromosome 1S"/>
</dbReference>
<dbReference type="KEGG" id="xla:121399467"/>
<dbReference type="GeneID" id="121399467"/>